<keyword evidence="15" id="KW-1185">Reference proteome</keyword>
<evidence type="ECO:0000256" key="4">
    <source>
        <dbReference type="ARBA" id="ARBA00022664"/>
    </source>
</evidence>
<evidence type="ECO:0000259" key="13">
    <source>
        <dbReference type="PROSITE" id="PS51295"/>
    </source>
</evidence>
<comment type="subcellular location">
    <subcellularLocation>
        <location evidence="1">Plastid</location>
        <location evidence="1">Chloroplast</location>
    </subcellularLocation>
</comment>
<feature type="region of interest" description="Disordered" evidence="12">
    <location>
        <begin position="74"/>
        <end position="103"/>
    </location>
</feature>
<reference evidence="14" key="1">
    <citation type="journal article" date="2020" name="bioRxiv">
        <title>Hybrid origin of Populus tomentosa Carr. identified through genome sequencing and phylogenomic analysis.</title>
        <authorList>
            <person name="An X."/>
            <person name="Gao K."/>
            <person name="Chen Z."/>
            <person name="Li J."/>
            <person name="Yang X."/>
            <person name="Yang X."/>
            <person name="Zhou J."/>
            <person name="Guo T."/>
            <person name="Zhao T."/>
            <person name="Huang S."/>
            <person name="Miao D."/>
            <person name="Khan W.U."/>
            <person name="Rao P."/>
            <person name="Ye M."/>
            <person name="Lei B."/>
            <person name="Liao W."/>
            <person name="Wang J."/>
            <person name="Ji L."/>
            <person name="Li Y."/>
            <person name="Guo B."/>
            <person name="Mustafa N.S."/>
            <person name="Li S."/>
            <person name="Yun Q."/>
            <person name="Keller S.R."/>
            <person name="Mao J."/>
            <person name="Zhang R."/>
            <person name="Strauss S.H."/>
        </authorList>
    </citation>
    <scope>NUCLEOTIDE SEQUENCE</scope>
    <source>
        <strain evidence="14">GM15</strain>
        <tissue evidence="14">Leaf</tissue>
    </source>
</reference>
<dbReference type="GO" id="GO:1990904">
    <property type="term" value="C:ribonucleoprotein complex"/>
    <property type="evidence" value="ECO:0007669"/>
    <property type="project" value="UniProtKB-KW"/>
</dbReference>
<feature type="region of interest" description="Disordered" evidence="12">
    <location>
        <begin position="985"/>
        <end position="1008"/>
    </location>
</feature>
<keyword evidence="6 10" id="KW-0694">RNA-binding</keyword>
<evidence type="ECO:0000256" key="7">
    <source>
        <dbReference type="ARBA" id="ARBA00022946"/>
    </source>
</evidence>
<feature type="coiled-coil region" evidence="11">
    <location>
        <begin position="937"/>
        <end position="964"/>
    </location>
</feature>
<dbReference type="InterPro" id="IPR001890">
    <property type="entry name" value="RNA-binding_CRM"/>
</dbReference>
<accession>A0A8X7ZLF2</accession>
<protein>
    <recommendedName>
        <fullName evidence="13">CRM domain-containing protein</fullName>
    </recommendedName>
</protein>
<dbReference type="PANTHER" id="PTHR31846:SF7">
    <property type="entry name" value="CRS1 _ YHBY (CRM) DOMAIN-CONTAINING PROTEIN"/>
    <property type="match status" value="1"/>
</dbReference>
<keyword evidence="4" id="KW-0507">mRNA processing</keyword>
<keyword evidence="3" id="KW-0934">Plastid</keyword>
<dbReference type="Pfam" id="PF01985">
    <property type="entry name" value="CRS1_YhbY"/>
    <property type="match status" value="3"/>
</dbReference>
<name>A0A8X7ZLF2_POPTO</name>
<dbReference type="PROSITE" id="PS51295">
    <property type="entry name" value="CRM"/>
    <property type="match status" value="3"/>
</dbReference>
<keyword evidence="8" id="KW-0508">mRNA splicing</keyword>
<evidence type="ECO:0000313" key="15">
    <source>
        <dbReference type="Proteomes" id="UP000886885"/>
    </source>
</evidence>
<dbReference type="GO" id="GO:0009507">
    <property type="term" value="C:chloroplast"/>
    <property type="evidence" value="ECO:0007669"/>
    <property type="project" value="UniProtKB-SubCell"/>
</dbReference>
<dbReference type="GO" id="GO:0003729">
    <property type="term" value="F:mRNA binding"/>
    <property type="evidence" value="ECO:0007669"/>
    <property type="project" value="InterPro"/>
</dbReference>
<feature type="compositionally biased region" description="Acidic residues" evidence="12">
    <location>
        <begin position="86"/>
        <end position="99"/>
    </location>
</feature>
<dbReference type="AlphaFoldDB" id="A0A8X7ZLF2"/>
<evidence type="ECO:0000313" key="14">
    <source>
        <dbReference type="EMBL" id="KAG6769962.1"/>
    </source>
</evidence>
<evidence type="ECO:0000256" key="6">
    <source>
        <dbReference type="ARBA" id="ARBA00022884"/>
    </source>
</evidence>
<feature type="domain" description="CRM" evidence="13">
    <location>
        <begin position="817"/>
        <end position="917"/>
    </location>
</feature>
<comment type="caution">
    <text evidence="14">The sequence shown here is derived from an EMBL/GenBank/DDBJ whole genome shotgun (WGS) entry which is preliminary data.</text>
</comment>
<feature type="compositionally biased region" description="Low complexity" evidence="12">
    <location>
        <begin position="326"/>
        <end position="335"/>
    </location>
</feature>
<evidence type="ECO:0000256" key="5">
    <source>
        <dbReference type="ARBA" id="ARBA00022737"/>
    </source>
</evidence>
<sequence length="1008" mass="115086">MALSFHNCISSLNPLLLQPQSPSPITFKFTTCCPSNRTVQVHAAKSKRKPKPSFFEQIHHKWSLKLTSTRDKFPWQEQEQQQQQQQEEEEEEEEEEDIKEVDAVPSVSDTVSFNLPNRLTTPPWIHGTTPKQAHFDYQPRKGDNSIHEVFENREDNVVNGVIDKEQRIEKEVNLDNNFKKQAVDFDDASVFQLPEAKEIKDCSVHGYVENREEDNVEEDSREGNVANKKDSIGKKVNRNLNKFKDKHYYNSVELPGDKEKSTVTDLNDVVSLTEKPFDGDDGDFGNIEVYNDGHCDSFENLSCKDLNDVVSVTKKRLGDFENVEVSNNGVSNSNELPWKRTSGLDSLGEDKSRKKSNTDLAERMLPEHELKRLRNVALRMLERIKVGATGITQDLVDAIHEKWKLDEVVKLKFEWPLSCNMKRTHEILESRTGGLIIWRSGSSVVLYRGTTYKFQCVQSYSKQNEAGMDVLQYAEEAANGATSSAGMKDLARTMESIIPDAAKYLKDLSQEELMDFSELNHLLDELGPRYKDWCGREPLPVDADLLPAVVPGYKSPLRLLPYGVKPSLSNRDTTKFRRLARTTPPHFVLGRNRELQGLANAMVKLWERSAIAKIAIKRGVQYTRNEIMAEELKMPVWPTDLNQKFPPARKWSEHGHILSVSHNSAFSKVVLRLTGGTLLSRNKEYIVFYRGNDFLPPVINETLKERKKLAFLYQDEEDQARQMTSAFVGSSVKTTKGPLVAGTLAETVAAISRWGNQPSSEDVEEMIRDSALARHASLVKHLENKLAQAKGKLKKSEKDLEKVQENLEPTELPTDLETISDEERFLFRKIGLSMKPYLFLGRRGVFDGTIENMHLHWKYRELVKIIVERKGIAQVKHIAISLEAESGGVLVSVDRTTKGYAIIVYRGKNYMRPQAMRPENLLTRRQALARSVELQRYEALKHHITDLQERIELVTSELEEMKADKKSEVYNKALYSKFDDASILNEDEEGEEEPILKVQDPLTVRRTS</sequence>
<keyword evidence="11" id="KW-0175">Coiled coil</keyword>
<evidence type="ECO:0000256" key="1">
    <source>
        <dbReference type="ARBA" id="ARBA00004229"/>
    </source>
</evidence>
<keyword evidence="5" id="KW-0677">Repeat</keyword>
<dbReference type="GO" id="GO:0006397">
    <property type="term" value="P:mRNA processing"/>
    <property type="evidence" value="ECO:0007669"/>
    <property type="project" value="UniProtKB-KW"/>
</dbReference>
<dbReference type="OrthoDB" id="551352at2759"/>
<dbReference type="PANTHER" id="PTHR31846">
    <property type="entry name" value="CRS1 / YHBY (CRM) DOMAIN-CONTAINING PROTEIN"/>
    <property type="match status" value="1"/>
</dbReference>
<feature type="compositionally biased region" description="Basic and acidic residues" evidence="12">
    <location>
        <begin position="348"/>
        <end position="358"/>
    </location>
</feature>
<dbReference type="FunFam" id="3.30.110.60:FF:000002">
    <property type="entry name" value="CRS2-associated factor 1, chloroplastic"/>
    <property type="match status" value="1"/>
</dbReference>
<feature type="compositionally biased region" description="Low complexity" evidence="12">
    <location>
        <begin position="76"/>
        <end position="85"/>
    </location>
</feature>
<evidence type="ECO:0000256" key="11">
    <source>
        <dbReference type="SAM" id="Coils"/>
    </source>
</evidence>
<dbReference type="SMART" id="SM01103">
    <property type="entry name" value="CRS1_YhbY"/>
    <property type="match status" value="3"/>
</dbReference>
<proteinExistence type="predicted"/>
<evidence type="ECO:0000256" key="8">
    <source>
        <dbReference type="ARBA" id="ARBA00023187"/>
    </source>
</evidence>
<dbReference type="GO" id="GO:0000373">
    <property type="term" value="P:Group II intron splicing"/>
    <property type="evidence" value="ECO:0007669"/>
    <property type="project" value="UniProtKB-ARBA"/>
</dbReference>
<dbReference type="EMBL" id="JAAWWB010000012">
    <property type="protein sequence ID" value="KAG6769962.1"/>
    <property type="molecule type" value="Genomic_DNA"/>
</dbReference>
<dbReference type="InterPro" id="IPR045278">
    <property type="entry name" value="CRS1/CFM2/CFM3"/>
</dbReference>
<organism evidence="14 15">
    <name type="scientific">Populus tomentosa</name>
    <name type="common">Chinese white poplar</name>
    <dbReference type="NCBI Taxonomy" id="118781"/>
    <lineage>
        <taxon>Eukaryota</taxon>
        <taxon>Viridiplantae</taxon>
        <taxon>Streptophyta</taxon>
        <taxon>Embryophyta</taxon>
        <taxon>Tracheophyta</taxon>
        <taxon>Spermatophyta</taxon>
        <taxon>Magnoliopsida</taxon>
        <taxon>eudicotyledons</taxon>
        <taxon>Gunneridae</taxon>
        <taxon>Pentapetalae</taxon>
        <taxon>rosids</taxon>
        <taxon>fabids</taxon>
        <taxon>Malpighiales</taxon>
        <taxon>Salicaceae</taxon>
        <taxon>Saliceae</taxon>
        <taxon>Populus</taxon>
    </lineage>
</organism>
<evidence type="ECO:0000256" key="3">
    <source>
        <dbReference type="ARBA" id="ARBA00022640"/>
    </source>
</evidence>
<dbReference type="FunFam" id="3.30.110.60:FF:000003">
    <property type="entry name" value="CRM-domain containing factor CFM3B, chloroplastic"/>
    <property type="match status" value="1"/>
</dbReference>
<evidence type="ECO:0000256" key="9">
    <source>
        <dbReference type="ARBA" id="ARBA00023274"/>
    </source>
</evidence>
<keyword evidence="9" id="KW-0687">Ribonucleoprotein</keyword>
<feature type="compositionally biased region" description="Acidic residues" evidence="12">
    <location>
        <begin position="211"/>
        <end position="220"/>
    </location>
</feature>
<feature type="domain" description="CRM" evidence="13">
    <location>
        <begin position="566"/>
        <end position="701"/>
    </location>
</feature>
<feature type="coiled-coil region" evidence="11">
    <location>
        <begin position="772"/>
        <end position="806"/>
    </location>
</feature>
<keyword evidence="7" id="KW-0809">Transit peptide</keyword>
<gene>
    <name evidence="14" type="ORF">POTOM_025629</name>
</gene>
<feature type="domain" description="CRM" evidence="13">
    <location>
        <begin position="363"/>
        <end position="459"/>
    </location>
</feature>
<keyword evidence="2" id="KW-0150">Chloroplast</keyword>
<dbReference type="Proteomes" id="UP000886885">
    <property type="component" value="Chromosome 6D"/>
</dbReference>
<evidence type="ECO:0000256" key="10">
    <source>
        <dbReference type="PROSITE-ProRule" id="PRU00626"/>
    </source>
</evidence>
<feature type="region of interest" description="Disordered" evidence="12">
    <location>
        <begin position="211"/>
        <end position="231"/>
    </location>
</feature>
<evidence type="ECO:0000256" key="2">
    <source>
        <dbReference type="ARBA" id="ARBA00022528"/>
    </source>
</evidence>
<evidence type="ECO:0000256" key="12">
    <source>
        <dbReference type="SAM" id="MobiDB-lite"/>
    </source>
</evidence>
<feature type="region of interest" description="Disordered" evidence="12">
    <location>
        <begin position="326"/>
        <end position="358"/>
    </location>
</feature>